<dbReference type="EMBL" id="MU007119">
    <property type="protein sequence ID" value="KAF2419584.1"/>
    <property type="molecule type" value="Genomic_DNA"/>
</dbReference>
<feature type="chain" id="PRO_5040418059" evidence="1">
    <location>
        <begin position="22"/>
        <end position="160"/>
    </location>
</feature>
<evidence type="ECO:0000313" key="3">
    <source>
        <dbReference type="Proteomes" id="UP000800235"/>
    </source>
</evidence>
<evidence type="ECO:0000313" key="2">
    <source>
        <dbReference type="EMBL" id="KAF2419584.1"/>
    </source>
</evidence>
<evidence type="ECO:0000256" key="1">
    <source>
        <dbReference type="SAM" id="SignalP"/>
    </source>
</evidence>
<protein>
    <submittedName>
        <fullName evidence="2">Uncharacterized protein</fullName>
    </submittedName>
</protein>
<name>A0A9P4NG04_9PEZI</name>
<dbReference type="Proteomes" id="UP000800235">
    <property type="component" value="Unassembled WGS sequence"/>
</dbReference>
<keyword evidence="3" id="KW-1185">Reference proteome</keyword>
<gene>
    <name evidence="2" type="ORF">EJ08DRAFT_665928</name>
</gene>
<reference evidence="2" key="1">
    <citation type="journal article" date="2020" name="Stud. Mycol.">
        <title>101 Dothideomycetes genomes: a test case for predicting lifestyles and emergence of pathogens.</title>
        <authorList>
            <person name="Haridas S."/>
            <person name="Albert R."/>
            <person name="Binder M."/>
            <person name="Bloem J."/>
            <person name="Labutti K."/>
            <person name="Salamov A."/>
            <person name="Andreopoulos B."/>
            <person name="Baker S."/>
            <person name="Barry K."/>
            <person name="Bills G."/>
            <person name="Bluhm B."/>
            <person name="Cannon C."/>
            <person name="Castanera R."/>
            <person name="Culley D."/>
            <person name="Daum C."/>
            <person name="Ezra D."/>
            <person name="Gonzalez J."/>
            <person name="Henrissat B."/>
            <person name="Kuo A."/>
            <person name="Liang C."/>
            <person name="Lipzen A."/>
            <person name="Lutzoni F."/>
            <person name="Magnuson J."/>
            <person name="Mondo S."/>
            <person name="Nolan M."/>
            <person name="Ohm R."/>
            <person name="Pangilinan J."/>
            <person name="Park H.-J."/>
            <person name="Ramirez L."/>
            <person name="Alfaro M."/>
            <person name="Sun H."/>
            <person name="Tritt A."/>
            <person name="Yoshinaga Y."/>
            <person name="Zwiers L.-H."/>
            <person name="Turgeon B."/>
            <person name="Goodwin S."/>
            <person name="Spatafora J."/>
            <person name="Crous P."/>
            <person name="Grigoriev I."/>
        </authorList>
    </citation>
    <scope>NUCLEOTIDE SEQUENCE</scope>
    <source>
        <strain evidence="2">CBS 130266</strain>
    </source>
</reference>
<feature type="signal peptide" evidence="1">
    <location>
        <begin position="1"/>
        <end position="21"/>
    </location>
</feature>
<keyword evidence="1" id="KW-0732">Signal</keyword>
<proteinExistence type="predicted"/>
<sequence>MLTRSLLVVPGMLLHFSQVVAGPLPTSASTDETPAIATSVPDVRMLVQAYTPQCNFDKNIIATDIWDCYAYLVRKGNTPCVASPNARFCQLGSVKISGTSIHGGTTQSSCRNVAMAVSQIWKRCKDDSFGSMQYFGGSDAAIDNGDLIVHAQTEWVEVRP</sequence>
<comment type="caution">
    <text evidence="2">The sequence shown here is derived from an EMBL/GenBank/DDBJ whole genome shotgun (WGS) entry which is preliminary data.</text>
</comment>
<organism evidence="2 3">
    <name type="scientific">Tothia fuscella</name>
    <dbReference type="NCBI Taxonomy" id="1048955"/>
    <lineage>
        <taxon>Eukaryota</taxon>
        <taxon>Fungi</taxon>
        <taxon>Dikarya</taxon>
        <taxon>Ascomycota</taxon>
        <taxon>Pezizomycotina</taxon>
        <taxon>Dothideomycetes</taxon>
        <taxon>Pleosporomycetidae</taxon>
        <taxon>Venturiales</taxon>
        <taxon>Cylindrosympodiaceae</taxon>
        <taxon>Tothia</taxon>
    </lineage>
</organism>
<dbReference type="AlphaFoldDB" id="A0A9P4NG04"/>
<accession>A0A9P4NG04</accession>
<dbReference type="OrthoDB" id="2112446at2759"/>